<dbReference type="EMBL" id="JAGFBR010000017">
    <property type="protein sequence ID" value="KAH0451474.1"/>
    <property type="molecule type" value="Genomic_DNA"/>
</dbReference>
<evidence type="ECO:0000259" key="9">
    <source>
        <dbReference type="PROSITE" id="PS50893"/>
    </source>
</evidence>
<evidence type="ECO:0008006" key="13">
    <source>
        <dbReference type="Google" id="ProtNLM"/>
    </source>
</evidence>
<evidence type="ECO:0000256" key="2">
    <source>
        <dbReference type="ARBA" id="ARBA00007577"/>
    </source>
</evidence>
<dbReference type="SUPFAM" id="SSF90123">
    <property type="entry name" value="ABC transporter transmembrane region"/>
    <property type="match status" value="2"/>
</dbReference>
<feature type="transmembrane region" description="Helical" evidence="8">
    <location>
        <begin position="123"/>
        <end position="154"/>
    </location>
</feature>
<proteinExistence type="inferred from homology"/>
<dbReference type="GO" id="GO:0140359">
    <property type="term" value="F:ABC-type transporter activity"/>
    <property type="evidence" value="ECO:0007669"/>
    <property type="project" value="InterPro"/>
</dbReference>
<evidence type="ECO:0000259" key="10">
    <source>
        <dbReference type="PROSITE" id="PS50929"/>
    </source>
</evidence>
<dbReference type="InterPro" id="IPR003593">
    <property type="entry name" value="AAA+_ATPase"/>
</dbReference>
<feature type="domain" description="ABC transmembrane type-1" evidence="10">
    <location>
        <begin position="40"/>
        <end position="385"/>
    </location>
</feature>
<dbReference type="PROSITE" id="PS50929">
    <property type="entry name" value="ABC_TM1F"/>
    <property type="match status" value="2"/>
</dbReference>
<dbReference type="CDD" id="cd03249">
    <property type="entry name" value="ABC_MTABC3_MDL1_MDL2"/>
    <property type="match status" value="2"/>
</dbReference>
<evidence type="ECO:0000313" key="11">
    <source>
        <dbReference type="EMBL" id="KAH0451474.1"/>
    </source>
</evidence>
<keyword evidence="12" id="KW-1185">Reference proteome</keyword>
<feature type="domain" description="ABC transporter" evidence="9">
    <location>
        <begin position="420"/>
        <end position="656"/>
    </location>
</feature>
<dbReference type="InterPro" id="IPR011527">
    <property type="entry name" value="ABC1_TM_dom"/>
</dbReference>
<dbReference type="PANTHER" id="PTHR24222:SF76">
    <property type="entry name" value="MYCOBACTIN IMPORT ATP-BINDING_PERMEASE PROTEIN IRTB"/>
    <property type="match status" value="1"/>
</dbReference>
<keyword evidence="3 8" id="KW-0812">Transmembrane</keyword>
<feature type="transmembrane region" description="Helical" evidence="8">
    <location>
        <begin position="324"/>
        <end position="347"/>
    </location>
</feature>
<dbReference type="InterPro" id="IPR017871">
    <property type="entry name" value="ABC_transporter-like_CS"/>
</dbReference>
<feature type="transmembrane region" description="Helical" evidence="8">
    <location>
        <begin position="36"/>
        <end position="63"/>
    </location>
</feature>
<dbReference type="GO" id="GO:0016887">
    <property type="term" value="F:ATP hydrolysis activity"/>
    <property type="evidence" value="ECO:0007669"/>
    <property type="project" value="InterPro"/>
</dbReference>
<evidence type="ECO:0000256" key="4">
    <source>
        <dbReference type="ARBA" id="ARBA00022741"/>
    </source>
</evidence>
<evidence type="ECO:0000256" key="7">
    <source>
        <dbReference type="ARBA" id="ARBA00023136"/>
    </source>
</evidence>
<keyword evidence="4" id="KW-0547">Nucleotide-binding</keyword>
<dbReference type="SMART" id="SM00382">
    <property type="entry name" value="AAA"/>
    <property type="match status" value="2"/>
</dbReference>
<evidence type="ECO:0000256" key="5">
    <source>
        <dbReference type="ARBA" id="ARBA00022840"/>
    </source>
</evidence>
<dbReference type="GO" id="GO:0005886">
    <property type="term" value="C:plasma membrane"/>
    <property type="evidence" value="ECO:0007669"/>
    <property type="project" value="TreeGrafter"/>
</dbReference>
<evidence type="ECO:0000313" key="12">
    <source>
        <dbReference type="Proteomes" id="UP000775213"/>
    </source>
</evidence>
<comment type="caution">
    <text evidence="11">The sequence shown here is derived from an EMBL/GenBank/DDBJ whole genome shotgun (WGS) entry which is preliminary data.</text>
</comment>
<dbReference type="FunFam" id="3.40.50.300:FF:000251">
    <property type="entry name" value="ABC transporter B family member 19"/>
    <property type="match status" value="2"/>
</dbReference>
<dbReference type="Pfam" id="PF00664">
    <property type="entry name" value="ABC_membrane"/>
    <property type="match status" value="4"/>
</dbReference>
<dbReference type="Pfam" id="PF00005">
    <property type="entry name" value="ABC_tran"/>
    <property type="match status" value="2"/>
</dbReference>
<dbReference type="Proteomes" id="UP000775213">
    <property type="component" value="Unassembled WGS sequence"/>
</dbReference>
<dbReference type="InterPro" id="IPR039421">
    <property type="entry name" value="Type_1_exporter"/>
</dbReference>
<dbReference type="Gene3D" id="1.20.1560.10">
    <property type="entry name" value="ABC transporter type 1, transmembrane domain"/>
    <property type="match status" value="2"/>
</dbReference>
<dbReference type="PANTHER" id="PTHR24222">
    <property type="entry name" value="ABC TRANSPORTER B FAMILY"/>
    <property type="match status" value="1"/>
</dbReference>
<dbReference type="SUPFAM" id="SSF52540">
    <property type="entry name" value="P-loop containing nucleoside triphosphate hydrolases"/>
    <property type="match status" value="2"/>
</dbReference>
<feature type="domain" description="ABC transporter" evidence="9">
    <location>
        <begin position="1123"/>
        <end position="1357"/>
    </location>
</feature>
<sequence>MAEVAEGKVVGEAEKKKQEQSLAYYELFSFADRFDALLMAAGSLGAVVHGSAMPVFFLLFGDLVNGFGKNQTNLSKMTAEVSKYALYFVYLGLVVCVSSYAGRGRPEEPGPPSPPFSVVFSSFAPWFLLPSLSPCALAFLLFFPLCEIACWMYTGERQSGALRRKYLEAVLKQDVGFFDTDARTGDIVFSVSTDTLLVQDAISEKVGNFIHYLSTFLAGLVVGFISAWRLALLSVAVIPGIAFAGGLYAYTLTGLTSKSRESYASAGIIAEQALHLKLSPHFQVAIAQVRTVYSFAGESKTLNAYSEAIQYTLKLGYKAGMAKGLGIGCTYGIACMSWALVFWYAGVFIRNGQTDGGKAFTAIFSAIVGGMSLGQSFSNLGAFSKGKAAGYKLLEIIRQKPSIIQDLADGKYLDEVHGNIEFKDVTFSYPSRPDVIIFRDFSLFFPAGRTVAVVGGSGSGKSTVVSLIERFYDPNQGQVLLDNVDIRTLQLRWLRDQIGLVNQEPALFATTILENILYGKSDATIVEVEQAATAANAHSFIALLPNGYNTQVGERGVQLSGGQKQRIAIARAMLKNPKILLLDEATSALDAGSESIVQEALDRLMVGRTTVVVAHRLSTIRNVDTIAVIQQGQVVETGTHEELIAKGNTGAYTSLIRFQEMARNRDFGAPSTRRSRSSRLSHSLSTKSLSLRSGSLRNLSYQYSSGADGRIEMVSNADNDRKYPAPDGYFFKLLKLNAPEWPYAILGAVGSILSGFIGPTFAIVMSNMIEVFYYPDPNTMERKTREYVFIYIGAGLYAVVAYLIQHYFFSIMGENLTTRVRRMMLAGNNLYLHFFYLYFFRFVRLSHSIVNAAILRNEVGWFDEEENNSSLVAARLATDAADVKSAIAERISVILQNMTSLLTSFIIGFIVEWRVALLILATFPLIVLANFAQEVKPQKDKLGKWEKRTETLITLGKCSHQQLSLKGFAGDTAKAHAKTSMIAGEGVSNIRTVAAFNAQSKILSLFRQELRIPQRHSLSRSQISGSLFGLSQLALYGSEALILWYGAHLVRSGASTFSRVMKVFVVLVVTANSVAETVSLAPEIVRGGESIRSVFSILNRSTRIDSDDPEAEPVDSIRGEIELRHVDFAYPSRPEIPIFKDLNIRIRAGQSQALVGASGSGKSSVIALIERFYDPTAGKVMIDGKDIRRLNLKSLRLKIGLVQQEPVLFAGTIFDNIAYGKDITTEEEVIDAARAANVHGFVSELPDGYKTPVGERGVQLSGGQKQRIAIARAVLKDPAVLLLDEATSALDAESECVLQEALDRLMRGRTTVLVAHRLSTIRGVDWIGVVQEGRIIEIGSHAELVARPEGAYSRLLQLQNHRI</sequence>
<comment type="similarity">
    <text evidence="2">Belongs to the ABC transporter superfamily. ABCB family. Multidrug resistance exporter (TC 3.A.1.201) subfamily.</text>
</comment>
<keyword evidence="5" id="KW-0067">ATP-binding</keyword>
<evidence type="ECO:0000256" key="6">
    <source>
        <dbReference type="ARBA" id="ARBA00022989"/>
    </source>
</evidence>
<name>A0AAV7G721_DENCH</name>
<reference evidence="11 12" key="1">
    <citation type="journal article" date="2021" name="Hortic Res">
        <title>Chromosome-scale assembly of the Dendrobium chrysotoxum genome enhances the understanding of orchid evolution.</title>
        <authorList>
            <person name="Zhang Y."/>
            <person name="Zhang G.Q."/>
            <person name="Zhang D."/>
            <person name="Liu X.D."/>
            <person name="Xu X.Y."/>
            <person name="Sun W.H."/>
            <person name="Yu X."/>
            <person name="Zhu X."/>
            <person name="Wang Z.W."/>
            <person name="Zhao X."/>
            <person name="Zhong W.Y."/>
            <person name="Chen H."/>
            <person name="Yin W.L."/>
            <person name="Huang T."/>
            <person name="Niu S.C."/>
            <person name="Liu Z.J."/>
        </authorList>
    </citation>
    <scope>NUCLEOTIDE SEQUENCE [LARGE SCALE GENOMIC DNA]</scope>
    <source>
        <strain evidence="11">Lindl</strain>
    </source>
</reference>
<feature type="transmembrane region" description="Helical" evidence="8">
    <location>
        <begin position="84"/>
        <end position="103"/>
    </location>
</feature>
<accession>A0AAV7G721</accession>
<keyword evidence="6 8" id="KW-1133">Transmembrane helix</keyword>
<feature type="transmembrane region" description="Helical" evidence="8">
    <location>
        <begin position="741"/>
        <end position="768"/>
    </location>
</feature>
<dbReference type="Gene3D" id="3.40.50.300">
    <property type="entry name" value="P-loop containing nucleotide triphosphate hydrolases"/>
    <property type="match status" value="2"/>
</dbReference>
<evidence type="ECO:0000256" key="1">
    <source>
        <dbReference type="ARBA" id="ARBA00004141"/>
    </source>
</evidence>
<comment type="subcellular location">
    <subcellularLocation>
        <location evidence="1">Membrane</location>
        <topology evidence="1">Multi-pass membrane protein</topology>
    </subcellularLocation>
</comment>
<feature type="transmembrane region" description="Helical" evidence="8">
    <location>
        <begin position="905"/>
        <end position="932"/>
    </location>
</feature>
<dbReference type="InterPro" id="IPR003439">
    <property type="entry name" value="ABC_transporter-like_ATP-bd"/>
</dbReference>
<protein>
    <recommendedName>
        <fullName evidence="13">ABC transporter B family member 19</fullName>
    </recommendedName>
</protein>
<dbReference type="PROSITE" id="PS50893">
    <property type="entry name" value="ABC_TRANSPORTER_2"/>
    <property type="match status" value="2"/>
</dbReference>
<gene>
    <name evidence="11" type="ORF">IEQ34_018773</name>
</gene>
<feature type="transmembrane region" description="Helical" evidence="8">
    <location>
        <begin position="788"/>
        <end position="809"/>
    </location>
</feature>
<dbReference type="InterPro" id="IPR036640">
    <property type="entry name" value="ABC1_TM_sf"/>
</dbReference>
<feature type="domain" description="ABC transmembrane type-1" evidence="10">
    <location>
        <begin position="745"/>
        <end position="1086"/>
    </location>
</feature>
<keyword evidence="7 8" id="KW-0472">Membrane</keyword>
<feature type="transmembrane region" description="Helical" evidence="8">
    <location>
        <begin position="231"/>
        <end position="250"/>
    </location>
</feature>
<organism evidence="11 12">
    <name type="scientific">Dendrobium chrysotoxum</name>
    <name type="common">Orchid</name>
    <dbReference type="NCBI Taxonomy" id="161865"/>
    <lineage>
        <taxon>Eukaryota</taxon>
        <taxon>Viridiplantae</taxon>
        <taxon>Streptophyta</taxon>
        <taxon>Embryophyta</taxon>
        <taxon>Tracheophyta</taxon>
        <taxon>Spermatophyta</taxon>
        <taxon>Magnoliopsida</taxon>
        <taxon>Liliopsida</taxon>
        <taxon>Asparagales</taxon>
        <taxon>Orchidaceae</taxon>
        <taxon>Epidendroideae</taxon>
        <taxon>Malaxideae</taxon>
        <taxon>Dendrobiinae</taxon>
        <taxon>Dendrobium</taxon>
    </lineage>
</organism>
<feature type="transmembrane region" description="Helical" evidence="8">
    <location>
        <begin position="830"/>
        <end position="854"/>
    </location>
</feature>
<dbReference type="GO" id="GO:0005524">
    <property type="term" value="F:ATP binding"/>
    <property type="evidence" value="ECO:0007669"/>
    <property type="project" value="UniProtKB-KW"/>
</dbReference>
<dbReference type="CDD" id="cd18578">
    <property type="entry name" value="ABC_6TM_Pgp_ABCB1_D2_like"/>
    <property type="match status" value="1"/>
</dbReference>
<dbReference type="PROSITE" id="PS00211">
    <property type="entry name" value="ABC_TRANSPORTER_1"/>
    <property type="match status" value="2"/>
</dbReference>
<feature type="transmembrane region" description="Helical" evidence="8">
    <location>
        <begin position="209"/>
        <end position="225"/>
    </location>
</feature>
<dbReference type="InterPro" id="IPR027417">
    <property type="entry name" value="P-loop_NTPase"/>
</dbReference>
<evidence type="ECO:0000256" key="3">
    <source>
        <dbReference type="ARBA" id="ARBA00022692"/>
    </source>
</evidence>
<evidence type="ECO:0000256" key="8">
    <source>
        <dbReference type="SAM" id="Phobius"/>
    </source>
</evidence>
<dbReference type="CDD" id="cd18577">
    <property type="entry name" value="ABC_6TM_Pgp_ABCB1_D1_like"/>
    <property type="match status" value="1"/>
</dbReference>